<feature type="non-terminal residue" evidence="1">
    <location>
        <position position="1"/>
    </location>
</feature>
<dbReference type="EMBL" id="BKCJ011099658">
    <property type="protein sequence ID" value="GFC85382.1"/>
    <property type="molecule type" value="Genomic_DNA"/>
</dbReference>
<organism evidence="1">
    <name type="scientific">Tanacetum cinerariifolium</name>
    <name type="common">Dalmatian daisy</name>
    <name type="synonym">Chrysanthemum cinerariifolium</name>
    <dbReference type="NCBI Taxonomy" id="118510"/>
    <lineage>
        <taxon>Eukaryota</taxon>
        <taxon>Viridiplantae</taxon>
        <taxon>Streptophyta</taxon>
        <taxon>Embryophyta</taxon>
        <taxon>Tracheophyta</taxon>
        <taxon>Spermatophyta</taxon>
        <taxon>Magnoliopsida</taxon>
        <taxon>eudicotyledons</taxon>
        <taxon>Gunneridae</taxon>
        <taxon>Pentapetalae</taxon>
        <taxon>asterids</taxon>
        <taxon>campanulids</taxon>
        <taxon>Asterales</taxon>
        <taxon>Asteraceae</taxon>
        <taxon>Asteroideae</taxon>
        <taxon>Anthemideae</taxon>
        <taxon>Anthemidinae</taxon>
        <taxon>Tanacetum</taxon>
    </lineage>
</organism>
<sequence>DDLIACLNKEMTFLIAIASSKFSSTNNQLRTSLNPRNQATIQDSKETMQVDMQRLLNATTVKVKDIWLGNTLSLSGKGMQHDLDGQAGQTIIPNNDAFHTDDLDTYDSDCDDVSNAK</sequence>
<evidence type="ECO:0000313" key="1">
    <source>
        <dbReference type="EMBL" id="GFC85382.1"/>
    </source>
</evidence>
<protein>
    <submittedName>
        <fullName evidence="1">Uncharacterized protein</fullName>
    </submittedName>
</protein>
<name>A0A699RN14_TANCI</name>
<dbReference type="AlphaFoldDB" id="A0A699RN14"/>
<proteinExistence type="predicted"/>
<accession>A0A699RN14</accession>
<feature type="non-terminal residue" evidence="1">
    <location>
        <position position="117"/>
    </location>
</feature>
<comment type="caution">
    <text evidence="1">The sequence shown here is derived from an EMBL/GenBank/DDBJ whole genome shotgun (WGS) entry which is preliminary data.</text>
</comment>
<reference evidence="1" key="1">
    <citation type="journal article" date="2019" name="Sci. Rep.">
        <title>Draft genome of Tanacetum cinerariifolium, the natural source of mosquito coil.</title>
        <authorList>
            <person name="Yamashiro T."/>
            <person name="Shiraishi A."/>
            <person name="Satake H."/>
            <person name="Nakayama K."/>
        </authorList>
    </citation>
    <scope>NUCLEOTIDE SEQUENCE</scope>
</reference>
<gene>
    <name evidence="1" type="ORF">Tci_857352</name>
</gene>